<dbReference type="InterPro" id="IPR039987">
    <property type="entry name" value="PGRL1"/>
</dbReference>
<reference evidence="1 2" key="1">
    <citation type="journal article" date="2012" name="Genome Biol.">
        <title>Genome and low-iron response of an oceanic diatom adapted to chronic iron limitation.</title>
        <authorList>
            <person name="Lommer M."/>
            <person name="Specht M."/>
            <person name="Roy A.S."/>
            <person name="Kraemer L."/>
            <person name="Andreson R."/>
            <person name="Gutowska M.A."/>
            <person name="Wolf J."/>
            <person name="Bergner S.V."/>
            <person name="Schilhabel M.B."/>
            <person name="Klostermeier U.C."/>
            <person name="Beiko R.G."/>
            <person name="Rosenstiel P."/>
            <person name="Hippler M."/>
            <person name="Laroche J."/>
        </authorList>
    </citation>
    <scope>NUCLEOTIDE SEQUENCE [LARGE SCALE GENOMIC DNA]</scope>
    <source>
        <strain evidence="1 2">CCMP1005</strain>
    </source>
</reference>
<evidence type="ECO:0000313" key="1">
    <source>
        <dbReference type="EMBL" id="EJK45793.1"/>
    </source>
</evidence>
<name>K0R0P7_THAOC</name>
<dbReference type="GO" id="GO:0009535">
    <property type="term" value="C:chloroplast thylakoid membrane"/>
    <property type="evidence" value="ECO:0007669"/>
    <property type="project" value="InterPro"/>
</dbReference>
<keyword evidence="2" id="KW-1185">Reference proteome</keyword>
<protein>
    <recommendedName>
        <fullName evidence="3">PGR5-like protein 1A, chloroplastic</fullName>
    </recommendedName>
</protein>
<sequence>MGNRALWTMAVTPHSSSEVRPFSSRGLYYDDITRLTAIAEFPELLGAEIDHRIQPHRPRQSAAAVPMTIALAHTWCIRSSARMKVGGWGVCLSTSTARQPAPDLLVREGWRTGESEVESTRSLSMTTTAQGFCIKRGLRVCYIVTHRDVSLSPRPTAVPKLPEARYAPSRHGVTDRMTHRHASLAKRRDEASIIGPYYHGRAVAAAKPALTCLLMGRDTDLQKYRCVRNFNQHGRTHATFHVERGILPSRGILLAYGPSDRDLSMQLCRKGVQVPRDIKKKGPPRPYGQTKISNLTKLLCGPLSLPPTFTPRTSARTGDDDHAPTPAQLATCNPIKLSLESLWIGETEYLFVSLTLTETTPRRRDEGWLFWRRDFREESTIQRTMLMRHCKFALLCLLAAEAGAFAPPFSSVSVTSLARTKTALFAEGETDSSSSATTVTSARKEIGYDEQAGRFFETNIDPEDCIPDEEYCIVDKETGNYIRLTLEEKERIFMDALQSYYVSGRQLLNDAEFDMLKEDLAWQGSSLVNMNRQETKYLAAVQAYLKGEPIVSDEEFDALKTELMESKSAFASSKEPKCYIDSGICTVTFEDDKFRNNLLYLPAGAILGILWLGLGFEVLGPLVRLNPLILAALGSPLVINGSKYITDTFIFQDNQIGYGPCPSCGTEMRIYFGNILGVEGFSDGAAENSTSKHAP</sequence>
<dbReference type="Proteomes" id="UP000266841">
    <property type="component" value="Unassembled WGS sequence"/>
</dbReference>
<evidence type="ECO:0008006" key="3">
    <source>
        <dbReference type="Google" id="ProtNLM"/>
    </source>
</evidence>
<dbReference type="eggNOG" id="ENOG502QRSK">
    <property type="taxonomic scope" value="Eukaryota"/>
</dbReference>
<dbReference type="AlphaFoldDB" id="K0R0P7"/>
<dbReference type="GO" id="GO:0009773">
    <property type="term" value="P:photosynthetic electron transport in photosystem I"/>
    <property type="evidence" value="ECO:0007669"/>
    <property type="project" value="InterPro"/>
</dbReference>
<dbReference type="PANTHER" id="PTHR31032:SF1">
    <property type="entry name" value="PGR5-LIKE PROTEIN 1B, CHLOROPLASTIC"/>
    <property type="match status" value="1"/>
</dbReference>
<gene>
    <name evidence="1" type="ORF">THAOC_35578</name>
</gene>
<proteinExistence type="predicted"/>
<dbReference type="PANTHER" id="PTHR31032">
    <property type="entry name" value="PGR5-LIKE PROTEIN 1B, CHLOROPLASTIC"/>
    <property type="match status" value="1"/>
</dbReference>
<accession>K0R0P7</accession>
<dbReference type="OrthoDB" id="38589at2759"/>
<comment type="caution">
    <text evidence="1">The sequence shown here is derived from an EMBL/GenBank/DDBJ whole genome shotgun (WGS) entry which is preliminary data.</text>
</comment>
<dbReference type="EMBL" id="AGNL01048242">
    <property type="protein sequence ID" value="EJK45793.1"/>
    <property type="molecule type" value="Genomic_DNA"/>
</dbReference>
<dbReference type="GO" id="GO:0016730">
    <property type="term" value="F:oxidoreductase activity, acting on iron-sulfur proteins as donors"/>
    <property type="evidence" value="ECO:0007669"/>
    <property type="project" value="InterPro"/>
</dbReference>
<evidence type="ECO:0000313" key="2">
    <source>
        <dbReference type="Proteomes" id="UP000266841"/>
    </source>
</evidence>
<organism evidence="1 2">
    <name type="scientific">Thalassiosira oceanica</name>
    <name type="common">Marine diatom</name>
    <dbReference type="NCBI Taxonomy" id="159749"/>
    <lineage>
        <taxon>Eukaryota</taxon>
        <taxon>Sar</taxon>
        <taxon>Stramenopiles</taxon>
        <taxon>Ochrophyta</taxon>
        <taxon>Bacillariophyta</taxon>
        <taxon>Coscinodiscophyceae</taxon>
        <taxon>Thalassiosirophycidae</taxon>
        <taxon>Thalassiosirales</taxon>
        <taxon>Thalassiosiraceae</taxon>
        <taxon>Thalassiosira</taxon>
    </lineage>
</organism>